<accession>A0A9D1IBI0</accession>
<dbReference type="AlphaFoldDB" id="A0A9D1IBI0"/>
<sequence>MFQSEEIRRLYEQRHARYLTAMNGGTPDRIPIRFLLQEAAARFCGVSNQEVAVDYNQAFECTRKAGEALGCDAVMLNAIWSNYGVAKAASWKYLHVPGVDTDLGGVQQFSEPQTEEDEFLQADEYEELIDDPTAFLVNKWFARATTRLSPTGGKVTFDHNVALMSGALAYANYMNAFGPAAARLKYESGLVAANSGMIKAPLDILMDKFRGYVNCAIDTLENPDIVLRACEALIPHIVANALGGADPQKEVPITIWAHRGCVPFISHETFDRICWPTLRAVFEEIISKGYQILFYGEGNWEAHYDTLRTLPAGSIIYHLDKGSPETAARKLKDRFAVSGGLDYNVLARGSAEDVRKHMKDLFGWLKPGGAYILDATALMLSDVKPENLRVAVDYTLEHGVYSQSSPARLRETCPSVNMDLGKRAPNTVRPWEVESKDYRALAGNVDAVRKAWESVDASLYNYLWTTVLW</sequence>
<evidence type="ECO:0000313" key="2">
    <source>
        <dbReference type="EMBL" id="HIU34340.1"/>
    </source>
</evidence>
<feature type="domain" description="Uroporphyrinogen decarboxylase (URO-D)" evidence="1">
    <location>
        <begin position="194"/>
        <end position="395"/>
    </location>
</feature>
<dbReference type="Gene3D" id="3.20.20.210">
    <property type="match status" value="1"/>
</dbReference>
<dbReference type="SUPFAM" id="SSF51726">
    <property type="entry name" value="UROD/MetE-like"/>
    <property type="match status" value="1"/>
</dbReference>
<reference evidence="2" key="1">
    <citation type="submission" date="2020-10" db="EMBL/GenBank/DDBJ databases">
        <authorList>
            <person name="Gilroy R."/>
        </authorList>
    </citation>
    <scope>NUCLEOTIDE SEQUENCE</scope>
    <source>
        <strain evidence="2">ChiHcec3-11533</strain>
    </source>
</reference>
<gene>
    <name evidence="2" type="ORF">IAB02_07235</name>
</gene>
<reference evidence="2" key="2">
    <citation type="journal article" date="2021" name="PeerJ">
        <title>Extensive microbial diversity within the chicken gut microbiome revealed by metagenomics and culture.</title>
        <authorList>
            <person name="Gilroy R."/>
            <person name="Ravi A."/>
            <person name="Getino M."/>
            <person name="Pursley I."/>
            <person name="Horton D.L."/>
            <person name="Alikhan N.F."/>
            <person name="Baker D."/>
            <person name="Gharbi K."/>
            <person name="Hall N."/>
            <person name="Watson M."/>
            <person name="Adriaenssens E.M."/>
            <person name="Foster-Nyarko E."/>
            <person name="Jarju S."/>
            <person name="Secka A."/>
            <person name="Antonio M."/>
            <person name="Oren A."/>
            <person name="Chaudhuri R.R."/>
            <person name="La Ragione R."/>
            <person name="Hildebrand F."/>
            <person name="Pallen M.J."/>
        </authorList>
    </citation>
    <scope>NUCLEOTIDE SEQUENCE</scope>
    <source>
        <strain evidence="2">ChiHcec3-11533</strain>
    </source>
</reference>
<name>A0A9D1IBI0_9FIRM</name>
<proteinExistence type="predicted"/>
<dbReference type="InterPro" id="IPR038071">
    <property type="entry name" value="UROD/MetE-like_sf"/>
</dbReference>
<dbReference type="InterPro" id="IPR000257">
    <property type="entry name" value="Uroporphyrinogen_deCOase"/>
</dbReference>
<organism evidence="2 3">
    <name type="scientific">Candidatus Pullichristensenella excrementigallinarum</name>
    <dbReference type="NCBI Taxonomy" id="2840907"/>
    <lineage>
        <taxon>Bacteria</taxon>
        <taxon>Bacillati</taxon>
        <taxon>Bacillota</taxon>
        <taxon>Clostridia</taxon>
        <taxon>Candidatus Pullichristensenella</taxon>
    </lineage>
</organism>
<dbReference type="EMBL" id="DVMU01000162">
    <property type="protein sequence ID" value="HIU34340.1"/>
    <property type="molecule type" value="Genomic_DNA"/>
</dbReference>
<dbReference type="GO" id="GO:0004853">
    <property type="term" value="F:uroporphyrinogen decarboxylase activity"/>
    <property type="evidence" value="ECO:0007669"/>
    <property type="project" value="InterPro"/>
</dbReference>
<dbReference type="GO" id="GO:0006779">
    <property type="term" value="P:porphyrin-containing compound biosynthetic process"/>
    <property type="evidence" value="ECO:0007669"/>
    <property type="project" value="InterPro"/>
</dbReference>
<evidence type="ECO:0000259" key="1">
    <source>
        <dbReference type="Pfam" id="PF01208"/>
    </source>
</evidence>
<evidence type="ECO:0000313" key="3">
    <source>
        <dbReference type="Proteomes" id="UP000824072"/>
    </source>
</evidence>
<protein>
    <recommendedName>
        <fullName evidence="1">Uroporphyrinogen decarboxylase (URO-D) domain-containing protein</fullName>
    </recommendedName>
</protein>
<dbReference type="Proteomes" id="UP000824072">
    <property type="component" value="Unassembled WGS sequence"/>
</dbReference>
<dbReference type="Pfam" id="PF01208">
    <property type="entry name" value="URO-D"/>
    <property type="match status" value="1"/>
</dbReference>
<comment type="caution">
    <text evidence="2">The sequence shown here is derived from an EMBL/GenBank/DDBJ whole genome shotgun (WGS) entry which is preliminary data.</text>
</comment>